<comment type="caution">
    <text evidence="1">The sequence shown here is derived from an EMBL/GenBank/DDBJ whole genome shotgun (WGS) entry which is preliminary data.</text>
</comment>
<evidence type="ECO:0000313" key="1">
    <source>
        <dbReference type="EMBL" id="KAL2622453.1"/>
    </source>
</evidence>
<name>A0ABD1Y6Q7_9MARC</name>
<proteinExistence type="predicted"/>
<organism evidence="1 2">
    <name type="scientific">Riccia fluitans</name>
    <dbReference type="NCBI Taxonomy" id="41844"/>
    <lineage>
        <taxon>Eukaryota</taxon>
        <taxon>Viridiplantae</taxon>
        <taxon>Streptophyta</taxon>
        <taxon>Embryophyta</taxon>
        <taxon>Marchantiophyta</taxon>
        <taxon>Marchantiopsida</taxon>
        <taxon>Marchantiidae</taxon>
        <taxon>Marchantiales</taxon>
        <taxon>Ricciaceae</taxon>
        <taxon>Riccia</taxon>
    </lineage>
</organism>
<dbReference type="EMBL" id="JBHFFA010000006">
    <property type="protein sequence ID" value="KAL2622453.1"/>
    <property type="molecule type" value="Genomic_DNA"/>
</dbReference>
<sequence>MPWLVSWIFDFQLCREVDLKAVVERYGTCQDSRSFAPSPFDDDEDLAITRIPQMRKQKGKLLEGLQLEMATRTFE</sequence>
<accession>A0ABD1Y6Q7</accession>
<evidence type="ECO:0000313" key="2">
    <source>
        <dbReference type="Proteomes" id="UP001605036"/>
    </source>
</evidence>
<reference evidence="1 2" key="1">
    <citation type="submission" date="2024-09" db="EMBL/GenBank/DDBJ databases">
        <title>Chromosome-scale assembly of Riccia fluitans.</title>
        <authorList>
            <person name="Paukszto L."/>
            <person name="Sawicki J."/>
            <person name="Karawczyk K."/>
            <person name="Piernik-Szablinska J."/>
            <person name="Szczecinska M."/>
            <person name="Mazdziarz M."/>
        </authorList>
    </citation>
    <scope>NUCLEOTIDE SEQUENCE [LARGE SCALE GENOMIC DNA]</scope>
    <source>
        <strain evidence="1">Rf_01</strain>
        <tissue evidence="1">Aerial parts of the thallus</tissue>
    </source>
</reference>
<dbReference type="Proteomes" id="UP001605036">
    <property type="component" value="Unassembled WGS sequence"/>
</dbReference>
<gene>
    <name evidence="1" type="ORF">R1flu_002658</name>
</gene>
<keyword evidence="2" id="KW-1185">Reference proteome</keyword>
<dbReference type="AlphaFoldDB" id="A0ABD1Y6Q7"/>
<protein>
    <submittedName>
        <fullName evidence="1">Uncharacterized protein</fullName>
    </submittedName>
</protein>